<reference evidence="3" key="1">
    <citation type="journal article" date="2020" name="Stud. Mycol.">
        <title>101 Dothideomycetes genomes: a test case for predicting lifestyles and emergence of pathogens.</title>
        <authorList>
            <person name="Haridas S."/>
            <person name="Albert R."/>
            <person name="Binder M."/>
            <person name="Bloem J."/>
            <person name="Labutti K."/>
            <person name="Salamov A."/>
            <person name="Andreopoulos B."/>
            <person name="Baker S."/>
            <person name="Barry K."/>
            <person name="Bills G."/>
            <person name="Bluhm B."/>
            <person name="Cannon C."/>
            <person name="Castanera R."/>
            <person name="Culley D."/>
            <person name="Daum C."/>
            <person name="Ezra D."/>
            <person name="Gonzalez J."/>
            <person name="Henrissat B."/>
            <person name="Kuo A."/>
            <person name="Liang C."/>
            <person name="Lipzen A."/>
            <person name="Lutzoni F."/>
            <person name="Magnuson J."/>
            <person name="Mondo S."/>
            <person name="Nolan M."/>
            <person name="Ohm R."/>
            <person name="Pangilinan J."/>
            <person name="Park H.-J."/>
            <person name="Ramirez L."/>
            <person name="Alfaro M."/>
            <person name="Sun H."/>
            <person name="Tritt A."/>
            <person name="Yoshinaga Y."/>
            <person name="Zwiers L.-H."/>
            <person name="Turgeon B."/>
            <person name="Goodwin S."/>
            <person name="Spatafora J."/>
            <person name="Crous P."/>
            <person name="Grigoriev I."/>
        </authorList>
    </citation>
    <scope>NUCLEOTIDE SEQUENCE</scope>
    <source>
        <strain evidence="3">CBS 279.74</strain>
    </source>
</reference>
<dbReference type="SUPFAM" id="SSF57180">
    <property type="entry name" value="Cellulose-binding domain"/>
    <property type="match status" value="1"/>
</dbReference>
<dbReference type="Pfam" id="PF00734">
    <property type="entry name" value="CBM_1"/>
    <property type="match status" value="1"/>
</dbReference>
<dbReference type="EMBL" id="MU005770">
    <property type="protein sequence ID" value="KAF2709457.1"/>
    <property type="molecule type" value="Genomic_DNA"/>
</dbReference>
<feature type="domain" description="CBM1" evidence="2">
    <location>
        <begin position="44"/>
        <end position="71"/>
    </location>
</feature>
<sequence length="77" mass="8082">MSLKDKLVSFHSTRTSTMVSCIFKPALCGVMATVLHGALAVSGPYEQCRGIGFSGDVDCTTGYACVAQNDCEPTGVF</sequence>
<dbReference type="GO" id="GO:0005975">
    <property type="term" value="P:carbohydrate metabolic process"/>
    <property type="evidence" value="ECO:0007669"/>
    <property type="project" value="InterPro"/>
</dbReference>
<evidence type="ECO:0000259" key="2">
    <source>
        <dbReference type="Pfam" id="PF00734"/>
    </source>
</evidence>
<keyword evidence="4" id="KW-1185">Reference proteome</keyword>
<dbReference type="GO" id="GO:0030248">
    <property type="term" value="F:cellulose binding"/>
    <property type="evidence" value="ECO:0007669"/>
    <property type="project" value="InterPro"/>
</dbReference>
<evidence type="ECO:0000256" key="1">
    <source>
        <dbReference type="ARBA" id="ARBA00022729"/>
    </source>
</evidence>
<keyword evidence="1" id="KW-0732">Signal</keyword>
<protein>
    <recommendedName>
        <fullName evidence="2">CBM1 domain-containing protein</fullName>
    </recommendedName>
</protein>
<dbReference type="OrthoDB" id="2119228at2759"/>
<name>A0A6G1KAR9_9PLEO</name>
<proteinExistence type="predicted"/>
<dbReference type="InterPro" id="IPR000254">
    <property type="entry name" value="CBD"/>
</dbReference>
<evidence type="ECO:0000313" key="4">
    <source>
        <dbReference type="Proteomes" id="UP000799428"/>
    </source>
</evidence>
<evidence type="ECO:0000313" key="3">
    <source>
        <dbReference type="EMBL" id="KAF2709457.1"/>
    </source>
</evidence>
<dbReference type="GO" id="GO:0005576">
    <property type="term" value="C:extracellular region"/>
    <property type="evidence" value="ECO:0007669"/>
    <property type="project" value="InterPro"/>
</dbReference>
<organism evidence="3 4">
    <name type="scientific">Pleomassaria siparia CBS 279.74</name>
    <dbReference type="NCBI Taxonomy" id="1314801"/>
    <lineage>
        <taxon>Eukaryota</taxon>
        <taxon>Fungi</taxon>
        <taxon>Dikarya</taxon>
        <taxon>Ascomycota</taxon>
        <taxon>Pezizomycotina</taxon>
        <taxon>Dothideomycetes</taxon>
        <taxon>Pleosporomycetidae</taxon>
        <taxon>Pleosporales</taxon>
        <taxon>Pleomassariaceae</taxon>
        <taxon>Pleomassaria</taxon>
    </lineage>
</organism>
<gene>
    <name evidence="3" type="ORF">K504DRAFT_274778</name>
</gene>
<dbReference type="InterPro" id="IPR035971">
    <property type="entry name" value="CBD_sf"/>
</dbReference>
<dbReference type="Proteomes" id="UP000799428">
    <property type="component" value="Unassembled WGS sequence"/>
</dbReference>
<dbReference type="AlphaFoldDB" id="A0A6G1KAR9"/>
<accession>A0A6G1KAR9</accession>